<proteinExistence type="predicted"/>
<dbReference type="EMBL" id="JBICCN010000243">
    <property type="protein sequence ID" value="KAL3084055.1"/>
    <property type="molecule type" value="Genomic_DNA"/>
</dbReference>
<dbReference type="InterPro" id="IPR004119">
    <property type="entry name" value="EcKL"/>
</dbReference>
<dbReference type="InterPro" id="IPR011009">
    <property type="entry name" value="Kinase-like_dom_sf"/>
</dbReference>
<dbReference type="SMART" id="SM00587">
    <property type="entry name" value="CHK"/>
    <property type="match status" value="1"/>
</dbReference>
<feature type="domain" description="CHK kinase-like" evidence="1">
    <location>
        <begin position="158"/>
        <end position="343"/>
    </location>
</feature>
<keyword evidence="3" id="KW-1185">Reference proteome</keyword>
<dbReference type="SUPFAM" id="SSF56112">
    <property type="entry name" value="Protein kinase-like (PK-like)"/>
    <property type="match status" value="1"/>
</dbReference>
<dbReference type="Pfam" id="PF02958">
    <property type="entry name" value="EcKL"/>
    <property type="match status" value="1"/>
</dbReference>
<dbReference type="InterPro" id="IPR052961">
    <property type="entry name" value="Oxido-Kinase-like_Enzymes"/>
</dbReference>
<dbReference type="Gene3D" id="3.90.1200.10">
    <property type="match status" value="1"/>
</dbReference>
<name>A0ABD2J2A9_HETSC</name>
<accession>A0ABD2J2A9</accession>
<evidence type="ECO:0000259" key="1">
    <source>
        <dbReference type="SMART" id="SM00587"/>
    </source>
</evidence>
<protein>
    <recommendedName>
        <fullName evidence="1">CHK kinase-like domain-containing protein</fullName>
    </recommendedName>
</protein>
<reference evidence="2 3" key="1">
    <citation type="submission" date="2024-10" db="EMBL/GenBank/DDBJ databases">
        <authorList>
            <person name="Kim D."/>
        </authorList>
    </citation>
    <scope>NUCLEOTIDE SEQUENCE [LARGE SCALE GENOMIC DNA]</scope>
    <source>
        <strain evidence="2">Taebaek</strain>
    </source>
</reference>
<dbReference type="Proteomes" id="UP001620645">
    <property type="component" value="Unassembled WGS sequence"/>
</dbReference>
<gene>
    <name evidence="2" type="ORF">niasHS_009188</name>
</gene>
<dbReference type="InterPro" id="IPR015897">
    <property type="entry name" value="CHK_kinase-like"/>
</dbReference>
<dbReference type="PANTHER" id="PTHR23020:SF41">
    <property type="entry name" value="AMINOGLYCOSIDE PHOSPHOTRANSFERASE DOMAIN-CONTAINING PROTEIN"/>
    <property type="match status" value="1"/>
</dbReference>
<evidence type="ECO:0000313" key="2">
    <source>
        <dbReference type="EMBL" id="KAL3084055.1"/>
    </source>
</evidence>
<comment type="caution">
    <text evidence="2">The sequence shown here is derived from an EMBL/GenBank/DDBJ whole genome shotgun (WGS) entry which is preliminary data.</text>
</comment>
<dbReference type="PANTHER" id="PTHR23020">
    <property type="entry name" value="UNCHARACTERIZED NUCLEAR HORMONE RECEPTOR-RELATED"/>
    <property type="match status" value="1"/>
</dbReference>
<organism evidence="2 3">
    <name type="scientific">Heterodera schachtii</name>
    <name type="common">Sugarbeet cyst nematode worm</name>
    <name type="synonym">Tylenchus schachtii</name>
    <dbReference type="NCBI Taxonomy" id="97005"/>
    <lineage>
        <taxon>Eukaryota</taxon>
        <taxon>Metazoa</taxon>
        <taxon>Ecdysozoa</taxon>
        <taxon>Nematoda</taxon>
        <taxon>Chromadorea</taxon>
        <taxon>Rhabditida</taxon>
        <taxon>Tylenchina</taxon>
        <taxon>Tylenchomorpha</taxon>
        <taxon>Tylenchoidea</taxon>
        <taxon>Heteroderidae</taxon>
        <taxon>Heteroderinae</taxon>
        <taxon>Heterodera</taxon>
    </lineage>
</organism>
<dbReference type="AlphaFoldDB" id="A0ABD2J2A9"/>
<sequence>MPLDNMDSAIDQSHADFTVGFVLDKLATVGKLGPSADLANVENAQFVQLSTGGFLSDIYRIQIQFKQADDTEEATTPTAFSCIFKVPTSRRLDLHTGSELAKEHMKMWMYTVHNSECHFYATVVPLLRAMPVPLPFRIPELYACRNAASPDCLAGGYLLMEDVSGDGIIEIDLSEGLTKEQAESAIRGLAHFHALCLCLPRELVDSFTLKAELDFDEKDLHIIERITAMPDCAQSFAGQNEALKKHYNDHGHYEPDQHKLFSVAPVIVHGDFWSNNMFFKTYNGQSVADQLSAVFDWQICHTGTGVNDLLRIIYVSVDAPLRRLHFDEWLALYCSELNSVLAQLGKVPPDQHQRPMELIRQMVAHYNGYELCFQLFLLTNILGTVQQQNEQKRAKLIKRMRELYDDICEH</sequence>
<evidence type="ECO:0000313" key="3">
    <source>
        <dbReference type="Proteomes" id="UP001620645"/>
    </source>
</evidence>